<evidence type="ECO:0000313" key="3">
    <source>
        <dbReference type="Proteomes" id="UP001206925"/>
    </source>
</evidence>
<gene>
    <name evidence="2" type="ORF">M8C21_004444</name>
</gene>
<keyword evidence="3" id="KW-1185">Reference proteome</keyword>
<proteinExistence type="predicted"/>
<name>A0AAD5CCB3_AMBAR</name>
<reference evidence="2" key="1">
    <citation type="submission" date="2022-06" db="EMBL/GenBank/DDBJ databases">
        <title>Uncovering the hologenomic basis of an extraordinary plant invasion.</title>
        <authorList>
            <person name="Bieker V.C."/>
            <person name="Martin M.D."/>
            <person name="Gilbert T."/>
            <person name="Hodgins K."/>
            <person name="Battlay P."/>
            <person name="Petersen B."/>
            <person name="Wilson J."/>
        </authorList>
    </citation>
    <scope>NUCLEOTIDE SEQUENCE</scope>
    <source>
        <strain evidence="2">AA19_3_7</strain>
        <tissue evidence="2">Leaf</tissue>
    </source>
</reference>
<accession>A0AAD5CCB3</accession>
<feature type="compositionally biased region" description="Polar residues" evidence="1">
    <location>
        <begin position="69"/>
        <end position="82"/>
    </location>
</feature>
<feature type="non-terminal residue" evidence="2">
    <location>
        <position position="1"/>
    </location>
</feature>
<dbReference type="EMBL" id="JAMZMK010008654">
    <property type="protein sequence ID" value="KAI7739247.1"/>
    <property type="molecule type" value="Genomic_DNA"/>
</dbReference>
<organism evidence="2 3">
    <name type="scientific">Ambrosia artemisiifolia</name>
    <name type="common">Common ragweed</name>
    <dbReference type="NCBI Taxonomy" id="4212"/>
    <lineage>
        <taxon>Eukaryota</taxon>
        <taxon>Viridiplantae</taxon>
        <taxon>Streptophyta</taxon>
        <taxon>Embryophyta</taxon>
        <taxon>Tracheophyta</taxon>
        <taxon>Spermatophyta</taxon>
        <taxon>Magnoliopsida</taxon>
        <taxon>eudicotyledons</taxon>
        <taxon>Gunneridae</taxon>
        <taxon>Pentapetalae</taxon>
        <taxon>asterids</taxon>
        <taxon>campanulids</taxon>
        <taxon>Asterales</taxon>
        <taxon>Asteraceae</taxon>
        <taxon>Asteroideae</taxon>
        <taxon>Heliantheae alliance</taxon>
        <taxon>Heliantheae</taxon>
        <taxon>Ambrosia</taxon>
    </lineage>
</organism>
<protein>
    <submittedName>
        <fullName evidence="2">Uncharacterized protein</fullName>
    </submittedName>
</protein>
<dbReference type="AlphaFoldDB" id="A0AAD5CCB3"/>
<dbReference type="Proteomes" id="UP001206925">
    <property type="component" value="Unassembled WGS sequence"/>
</dbReference>
<evidence type="ECO:0000256" key="1">
    <source>
        <dbReference type="SAM" id="MobiDB-lite"/>
    </source>
</evidence>
<sequence length="373" mass="40756">VKAIDDVNFVAVTAPAVIAGVPVVNKVGIVENFNRVLSEDERSDQGYQAAQIKQQQQQYQQKFDMASPDSVSSDGSVRNPLSRQIPPVSHQDPFGQTQFSSNSAVRAIDQSNMLDQNTRIQIQQPQQQVQDSGYVISTPTTQVDPQHPQVHHQPQFIHTAVPQPQYLHHHPSGAVPMASYYQMYPPQSQIRAPHPALDQQNFVYYMPARQAPQGYNLPMQADPAASAPPSNQVPPPSGLFAAPRSGQTAAKTEQPAGVYRTATSSGALPPQMVQVPSSQHQIQPQFVGYSHIHQPPQPVTSGGSGNYVYELADPSQQGQHIYYTAQPLPPQSAAQYQTMTSSLPVEAQAQAGAHLQADNIMRQQQQVRTSSQP</sequence>
<evidence type="ECO:0000313" key="2">
    <source>
        <dbReference type="EMBL" id="KAI7739247.1"/>
    </source>
</evidence>
<feature type="region of interest" description="Disordered" evidence="1">
    <location>
        <begin position="58"/>
        <end position="98"/>
    </location>
</feature>
<comment type="caution">
    <text evidence="2">The sequence shown here is derived from an EMBL/GenBank/DDBJ whole genome shotgun (WGS) entry which is preliminary data.</text>
</comment>
<feature type="region of interest" description="Disordered" evidence="1">
    <location>
        <begin position="214"/>
        <end position="280"/>
    </location>
</feature>